<organism evidence="3 4">
    <name type="scientific">Chitinophaga defluvii</name>
    <dbReference type="NCBI Taxonomy" id="3163343"/>
    <lineage>
        <taxon>Bacteria</taxon>
        <taxon>Pseudomonadati</taxon>
        <taxon>Bacteroidota</taxon>
        <taxon>Chitinophagia</taxon>
        <taxon>Chitinophagales</taxon>
        <taxon>Chitinophagaceae</taxon>
        <taxon>Chitinophaga</taxon>
    </lineage>
</organism>
<comment type="caution">
    <text evidence="3">The sequence shown here is derived from an EMBL/GenBank/DDBJ whole genome shotgun (WGS) entry which is preliminary data.</text>
</comment>
<dbReference type="Proteomes" id="UP001549749">
    <property type="component" value="Unassembled WGS sequence"/>
</dbReference>
<feature type="region of interest" description="Disordered" evidence="1">
    <location>
        <begin position="115"/>
        <end position="137"/>
    </location>
</feature>
<keyword evidence="2" id="KW-0812">Transmembrane</keyword>
<reference evidence="3 4" key="1">
    <citation type="submission" date="2024-06" db="EMBL/GenBank/DDBJ databases">
        <title>Chitinophaga defluvii sp. nov., isolated from municipal sewage.</title>
        <authorList>
            <person name="Zhang L."/>
        </authorList>
    </citation>
    <scope>NUCLEOTIDE SEQUENCE [LARGE SCALE GENOMIC DNA]</scope>
    <source>
        <strain evidence="3 4">H8</strain>
    </source>
</reference>
<keyword evidence="2" id="KW-1133">Transmembrane helix</keyword>
<keyword evidence="2" id="KW-0472">Membrane</keyword>
<dbReference type="RefSeq" id="WP_354663812.1">
    <property type="nucleotide sequence ID" value="NZ_JBEXAC010000003.1"/>
</dbReference>
<gene>
    <name evidence="3" type="ORF">ABR189_27910</name>
</gene>
<feature type="transmembrane region" description="Helical" evidence="2">
    <location>
        <begin position="12"/>
        <end position="32"/>
    </location>
</feature>
<sequence>MMRNKYNKCGPVGFFVILLFLTAATFATQLLWNWLVPELFHGPVVSFWQALGLLLLSKLLFGWHHHKGGPGGWGGRDRAQWKERMQMRMEQMTPEEREKFKSNFKRCMSPRRFGRWNDDFFQDTPGTKPDTETETPK</sequence>
<accession>A0ABV2TG43</accession>
<evidence type="ECO:0000256" key="1">
    <source>
        <dbReference type="SAM" id="MobiDB-lite"/>
    </source>
</evidence>
<protein>
    <submittedName>
        <fullName evidence="3">Uncharacterized protein</fullName>
    </submittedName>
</protein>
<name>A0ABV2TG43_9BACT</name>
<evidence type="ECO:0000313" key="3">
    <source>
        <dbReference type="EMBL" id="MET7001240.1"/>
    </source>
</evidence>
<feature type="transmembrane region" description="Helical" evidence="2">
    <location>
        <begin position="44"/>
        <end position="61"/>
    </location>
</feature>
<keyword evidence="4" id="KW-1185">Reference proteome</keyword>
<proteinExistence type="predicted"/>
<evidence type="ECO:0000313" key="4">
    <source>
        <dbReference type="Proteomes" id="UP001549749"/>
    </source>
</evidence>
<dbReference type="EMBL" id="JBEXAC010000003">
    <property type="protein sequence ID" value="MET7001240.1"/>
    <property type="molecule type" value="Genomic_DNA"/>
</dbReference>
<evidence type="ECO:0000256" key="2">
    <source>
        <dbReference type="SAM" id="Phobius"/>
    </source>
</evidence>